<proteinExistence type="inferred from homology"/>
<comment type="caution">
    <text evidence="4">The sequence shown here is derived from an EMBL/GenBank/DDBJ whole genome shotgun (WGS) entry which is preliminary data.</text>
</comment>
<evidence type="ECO:0000256" key="2">
    <source>
        <dbReference type="ARBA" id="ARBA00022694"/>
    </source>
</evidence>
<dbReference type="PANTHER" id="PTHR21027">
    <property type="entry name" value="TRNA-SPLICING ENDONUCLEASE SUBUNIT SEN54"/>
    <property type="match status" value="1"/>
</dbReference>
<evidence type="ECO:0000256" key="1">
    <source>
        <dbReference type="ARBA" id="ARBA00005736"/>
    </source>
</evidence>
<dbReference type="Pfam" id="PF12928">
    <property type="entry name" value="tRNA_int_end_N2"/>
    <property type="match status" value="1"/>
</dbReference>
<protein>
    <recommendedName>
        <fullName evidence="3">tRNA-splicing endonuclease subunit Sen54 N-terminal domain-containing protein</fullName>
    </recommendedName>
</protein>
<feature type="domain" description="tRNA-splicing endonuclease subunit Sen54 N-terminal" evidence="3">
    <location>
        <begin position="68"/>
        <end position="134"/>
    </location>
</feature>
<dbReference type="AlphaFoldDB" id="A0AAD9RLK9"/>
<keyword evidence="2" id="KW-0819">tRNA processing</keyword>
<dbReference type="EMBL" id="JAIFRP010000042">
    <property type="protein sequence ID" value="KAK2581361.1"/>
    <property type="molecule type" value="Genomic_DNA"/>
</dbReference>
<name>A0AAD9RLK9_9HYME</name>
<evidence type="ECO:0000313" key="4">
    <source>
        <dbReference type="EMBL" id="KAK2581361.1"/>
    </source>
</evidence>
<reference evidence="4" key="2">
    <citation type="journal article" date="2023" name="Commun. Biol.">
        <title>Intrasexual cuticular hydrocarbon dimorphism in a wasp sheds light on hydrocarbon biosynthesis genes in Hymenoptera.</title>
        <authorList>
            <person name="Moris V.C."/>
            <person name="Podsiadlowski L."/>
            <person name="Martin S."/>
            <person name="Oeyen J.P."/>
            <person name="Donath A."/>
            <person name="Petersen M."/>
            <person name="Wilbrandt J."/>
            <person name="Misof B."/>
            <person name="Liedtke D."/>
            <person name="Thamm M."/>
            <person name="Scheiner R."/>
            <person name="Schmitt T."/>
            <person name="Niehuis O."/>
        </authorList>
    </citation>
    <scope>NUCLEOTIDE SEQUENCE</scope>
    <source>
        <strain evidence="4">GBR_01_08_01A</strain>
    </source>
</reference>
<comment type="similarity">
    <text evidence="1">Belongs to the SEN54 family.</text>
</comment>
<dbReference type="Proteomes" id="UP001258017">
    <property type="component" value="Unassembled WGS sequence"/>
</dbReference>
<organism evidence="4 5">
    <name type="scientific">Odynerus spinipes</name>
    <dbReference type="NCBI Taxonomy" id="1348599"/>
    <lineage>
        <taxon>Eukaryota</taxon>
        <taxon>Metazoa</taxon>
        <taxon>Ecdysozoa</taxon>
        <taxon>Arthropoda</taxon>
        <taxon>Hexapoda</taxon>
        <taxon>Insecta</taxon>
        <taxon>Pterygota</taxon>
        <taxon>Neoptera</taxon>
        <taxon>Endopterygota</taxon>
        <taxon>Hymenoptera</taxon>
        <taxon>Apocrita</taxon>
        <taxon>Aculeata</taxon>
        <taxon>Vespoidea</taxon>
        <taxon>Vespidae</taxon>
        <taxon>Eumeninae</taxon>
        <taxon>Odynerus</taxon>
    </lineage>
</organism>
<dbReference type="PANTHER" id="PTHR21027:SF1">
    <property type="entry name" value="TRNA-SPLICING ENDONUCLEASE SUBUNIT SEN54"/>
    <property type="match status" value="1"/>
</dbReference>
<dbReference type="GO" id="GO:0000214">
    <property type="term" value="C:tRNA-intron endonuclease complex"/>
    <property type="evidence" value="ECO:0007669"/>
    <property type="project" value="TreeGrafter"/>
</dbReference>
<reference evidence="4" key="1">
    <citation type="submission" date="2021-08" db="EMBL/GenBank/DDBJ databases">
        <authorList>
            <person name="Misof B."/>
            <person name="Oliver O."/>
            <person name="Podsiadlowski L."/>
            <person name="Donath A."/>
            <person name="Peters R."/>
            <person name="Mayer C."/>
            <person name="Rust J."/>
            <person name="Gunkel S."/>
            <person name="Lesny P."/>
            <person name="Martin S."/>
            <person name="Oeyen J.P."/>
            <person name="Petersen M."/>
            <person name="Panagiotis P."/>
            <person name="Wilbrandt J."/>
            <person name="Tanja T."/>
        </authorList>
    </citation>
    <scope>NUCLEOTIDE SEQUENCE</scope>
    <source>
        <strain evidence="4">GBR_01_08_01A</strain>
        <tissue evidence="4">Thorax + abdomen</tissue>
    </source>
</reference>
<evidence type="ECO:0000259" key="3">
    <source>
        <dbReference type="Pfam" id="PF12928"/>
    </source>
</evidence>
<keyword evidence="5" id="KW-1185">Reference proteome</keyword>
<evidence type="ECO:0000313" key="5">
    <source>
        <dbReference type="Proteomes" id="UP001258017"/>
    </source>
</evidence>
<sequence length="780" mass="90452">MNEGEKILPENMLTAEQLIQSKGIKCNAWDEWEQSRKVLPKFGQKQFEPNNSWLEKVQIEKGIKNIRDLLNIERVERISQLAIAEWLPDKKKAQVVKKSGQDWGNFGTEINNILYLIPEEALLLLEMNCLELLWNGMPLSIQQAYEILIDDTECTLEEYRVYSQLTRYGYHIQRFHYRDTIRDTVSDESGLLKRKVIVEPEKGLRMGDSQQRMTNDINSQSEVSNNIKKDLSKQQTNTNTGKSIQFSSDTVEEDIQQIIEDVMNTVESTTDVTLLISKYYDTKLKNETATLRNKQFKLDAIPKEVVEKDGNSQNNRNSKIDIIFEKMVSTNIQVIKEPISCSTKNGAPIPKWLDSRIQRNVKLLPRRTEKLSIINNKFESTNYLEQNNSHKKKESLSCGDETENKKLKMEVIELSDDEIQIVPHTMTRTEMLDLLPNIASQAVIIQKISQDYIPHTIKPYKNIYRYETNRLQHLPEIDSKMRCKYSNRNLKEMPHSSTSNLQTDGKAVQRNCLIPFHNQNINKNIYGIMSRALCNMQLSQYSRFGSFQYPSNRFPFYHQAYGYNRGAIIQQNLYLNNSHAFSFGYSGNFGPFGNTMPQNGLVDVGVRMTRSERNEYQSSFRVLPDVTSWKELKKKWHDERTITIDDEDCTNRENLESSEVEILKEHIPPLVGPNNVANLAEVFNKLKIIKNAPEKTVRRRRGEFKISYNVYSNTQHYRKGNPGEPLYRLVVIRQKENPFFQPVELNRLQQDAKGIAIMFAIVSMSISYIRPGIVSIPLLS</sequence>
<dbReference type="GO" id="GO:0000379">
    <property type="term" value="P:tRNA-type intron splice site recognition and cleavage"/>
    <property type="evidence" value="ECO:0007669"/>
    <property type="project" value="TreeGrafter"/>
</dbReference>
<dbReference type="InterPro" id="IPR024337">
    <property type="entry name" value="tRNA_splic_suSen54"/>
</dbReference>
<gene>
    <name evidence="4" type="ORF">KPH14_008127</name>
</gene>
<dbReference type="InterPro" id="IPR024336">
    <property type="entry name" value="tRNA_splic_suSen54_N"/>
</dbReference>
<accession>A0AAD9RLK9</accession>